<comment type="caution">
    <text evidence="1">The sequence shown here is derived from an EMBL/GenBank/DDBJ whole genome shotgun (WGS) entry which is preliminary data.</text>
</comment>
<dbReference type="InterPro" id="IPR021146">
    <property type="entry name" value="Phage_gp6-like_head-tail"/>
</dbReference>
<protein>
    <recommendedName>
        <fullName evidence="3">Phage gp6-like head-tail connector protein</fullName>
    </recommendedName>
</protein>
<evidence type="ECO:0000313" key="1">
    <source>
        <dbReference type="EMBL" id="HEU01244.1"/>
    </source>
</evidence>
<evidence type="ECO:0000313" key="2">
    <source>
        <dbReference type="Proteomes" id="UP000885680"/>
    </source>
</evidence>
<dbReference type="Gene3D" id="1.10.3230.30">
    <property type="entry name" value="Phage gp6-like head-tail connector protein"/>
    <property type="match status" value="1"/>
</dbReference>
<reference evidence="1" key="1">
    <citation type="journal article" date="2020" name="mSystems">
        <title>Genome- and Community-Level Interaction Insights into Carbon Utilization and Element Cycling Functions of Hydrothermarchaeota in Hydrothermal Sediment.</title>
        <authorList>
            <person name="Zhou Z."/>
            <person name="Liu Y."/>
            <person name="Xu W."/>
            <person name="Pan J."/>
            <person name="Luo Z.H."/>
            <person name="Li M."/>
        </authorList>
    </citation>
    <scope>NUCLEOTIDE SEQUENCE</scope>
    <source>
        <strain evidence="1">HyVt-347</strain>
    </source>
</reference>
<name>A0A9C9NH33_9HYPH</name>
<dbReference type="NCBIfam" id="TIGR02215">
    <property type="entry name" value="phage_chp_gp8"/>
    <property type="match status" value="1"/>
</dbReference>
<dbReference type="EMBL" id="DRGN01000180">
    <property type="protein sequence ID" value="HEU01244.1"/>
    <property type="molecule type" value="Genomic_DNA"/>
</dbReference>
<dbReference type="CDD" id="cd08054">
    <property type="entry name" value="gp6"/>
    <property type="match status" value="1"/>
</dbReference>
<dbReference type="Pfam" id="PF05135">
    <property type="entry name" value="Phage_connect_1"/>
    <property type="match status" value="1"/>
</dbReference>
<dbReference type="Proteomes" id="UP000885680">
    <property type="component" value="Unassembled WGS sequence"/>
</dbReference>
<dbReference type="AlphaFoldDB" id="A0A9C9NH33"/>
<dbReference type="InterPro" id="IPR011738">
    <property type="entry name" value="Phage_CHP"/>
</dbReference>
<proteinExistence type="predicted"/>
<evidence type="ECO:0008006" key="3">
    <source>
        <dbReference type="Google" id="ProtNLM"/>
    </source>
</evidence>
<gene>
    <name evidence="1" type="ORF">ENH89_13030</name>
</gene>
<accession>A0A9C9NH33</accession>
<organism evidence="1 2">
    <name type="scientific">Aurantimonas coralicida</name>
    <dbReference type="NCBI Taxonomy" id="182270"/>
    <lineage>
        <taxon>Bacteria</taxon>
        <taxon>Pseudomonadati</taxon>
        <taxon>Pseudomonadota</taxon>
        <taxon>Alphaproteobacteria</taxon>
        <taxon>Hyphomicrobiales</taxon>
        <taxon>Aurantimonadaceae</taxon>
        <taxon>Aurantimonas</taxon>
    </lineage>
</organism>
<sequence length="186" mass="19806">MMTMIDLGGGVEPMTAADIKIWARIDRADEDGLIANLIRAARETIEATTGLVLARRTFRLALDPVPSDGWVEVRLSPIVGVTSITAYGADGTPTVFGASEAVVERVLGIEAIRLSLAVRMAAANGVEVEFEAGFAVGMVPENLLLALRTIVAASYELRAAVDPSQQPAVLPPLARSLLAPYRRVRI</sequence>